<sequence length="461" mass="49472">MLPIAIDRKSPLSLTAQIRSVIHERIWDGTLHPGVRLPSSRDLAADLGVSRSVVVQAYEQLIAEGYLRATQGSGTRVATHLPHLGRVAVEQPAGIADARFDLRVDATSTEFFPAREWLKAYQGVVRSIGGPGPWRRPLGVPELRSELAAYLGRSRGVQATAAEVVVTANFDHTFGVLCHILRELGVDHIAVENPGAPWQVRIAQRAGLWVTGVPVDDEGVDVEALARTEARAVLVTPVAQVPTGAVLSPSRREALLRWAVDVDGWVMEHDRDGDLWFGASSGPLALQRCGTERVIYAGSTRGLLGPSLQLGWSVAPEVVTRRLGRAQLGAPDPLTQLAFTHFVSSGLLDQHIRQVRSTYRARRSVLQDAVAEHLPSAQLTGVPAGTHAYVRLPAGVDDVRLATVARTRSVLVHPGRHFHFDGRPSAPGVVLGYGAVRRGLLAEAVGLLAAVMGQVTGLLAS</sequence>
<keyword evidence="8" id="KW-1185">Reference proteome</keyword>
<evidence type="ECO:0000313" key="8">
    <source>
        <dbReference type="Proteomes" id="UP000233786"/>
    </source>
</evidence>
<comment type="caution">
    <text evidence="7">The sequence shown here is derived from an EMBL/GenBank/DDBJ whole genome shotgun (WGS) entry which is preliminary data.</text>
</comment>
<dbReference type="InterPro" id="IPR051446">
    <property type="entry name" value="HTH_trans_reg/aminotransferase"/>
</dbReference>
<dbReference type="PROSITE" id="PS50949">
    <property type="entry name" value="HTH_GNTR"/>
    <property type="match status" value="1"/>
</dbReference>
<dbReference type="PANTHER" id="PTHR46577">
    <property type="entry name" value="HTH-TYPE TRANSCRIPTIONAL REGULATORY PROTEIN GABR"/>
    <property type="match status" value="1"/>
</dbReference>
<dbReference type="PRINTS" id="PR00035">
    <property type="entry name" value="HTHGNTR"/>
</dbReference>
<dbReference type="InterPro" id="IPR000524">
    <property type="entry name" value="Tscrpt_reg_HTH_GntR"/>
</dbReference>
<dbReference type="InterPro" id="IPR004839">
    <property type="entry name" value="Aminotransferase_I/II_large"/>
</dbReference>
<comment type="similarity">
    <text evidence="1">In the C-terminal section; belongs to the class-I pyridoxal-phosphate-dependent aminotransferase family.</text>
</comment>
<dbReference type="STRING" id="994479.GCA_000194155_02720"/>
<dbReference type="GO" id="GO:0003677">
    <property type="term" value="F:DNA binding"/>
    <property type="evidence" value="ECO:0007669"/>
    <property type="project" value="UniProtKB-KW"/>
</dbReference>
<dbReference type="CDD" id="cd00609">
    <property type="entry name" value="AAT_like"/>
    <property type="match status" value="1"/>
</dbReference>
<dbReference type="InterPro" id="IPR015421">
    <property type="entry name" value="PyrdxlP-dep_Trfase_major"/>
</dbReference>
<dbReference type="PANTHER" id="PTHR46577:SF1">
    <property type="entry name" value="HTH-TYPE TRANSCRIPTIONAL REGULATORY PROTEIN GABR"/>
    <property type="match status" value="1"/>
</dbReference>
<keyword evidence="7" id="KW-0808">Transferase</keyword>
<accession>A0A2N3XWP6</accession>
<dbReference type="Gene3D" id="1.10.10.10">
    <property type="entry name" value="Winged helix-like DNA-binding domain superfamily/Winged helix DNA-binding domain"/>
    <property type="match status" value="1"/>
</dbReference>
<dbReference type="SMART" id="SM00345">
    <property type="entry name" value="HTH_GNTR"/>
    <property type="match status" value="1"/>
</dbReference>
<dbReference type="SUPFAM" id="SSF46785">
    <property type="entry name" value="Winged helix' DNA-binding domain"/>
    <property type="match status" value="1"/>
</dbReference>
<evidence type="ECO:0000256" key="1">
    <source>
        <dbReference type="ARBA" id="ARBA00005384"/>
    </source>
</evidence>
<dbReference type="Proteomes" id="UP000233786">
    <property type="component" value="Unassembled WGS sequence"/>
</dbReference>
<dbReference type="AlphaFoldDB" id="A0A2N3XWP6"/>
<keyword evidence="2" id="KW-0663">Pyridoxal phosphate</keyword>
<feature type="domain" description="HTH gntR-type" evidence="6">
    <location>
        <begin position="12"/>
        <end position="80"/>
    </location>
</feature>
<keyword evidence="3" id="KW-0805">Transcription regulation</keyword>
<dbReference type="OrthoDB" id="5415143at2"/>
<dbReference type="GO" id="GO:0003700">
    <property type="term" value="F:DNA-binding transcription factor activity"/>
    <property type="evidence" value="ECO:0007669"/>
    <property type="project" value="InterPro"/>
</dbReference>
<dbReference type="EMBL" id="PJNB01000001">
    <property type="protein sequence ID" value="PKW15041.1"/>
    <property type="molecule type" value="Genomic_DNA"/>
</dbReference>
<dbReference type="GO" id="GO:0008483">
    <property type="term" value="F:transaminase activity"/>
    <property type="evidence" value="ECO:0007669"/>
    <property type="project" value="UniProtKB-KW"/>
</dbReference>
<dbReference type="InterPro" id="IPR036390">
    <property type="entry name" value="WH_DNA-bd_sf"/>
</dbReference>
<evidence type="ECO:0000313" key="7">
    <source>
        <dbReference type="EMBL" id="PKW15041.1"/>
    </source>
</evidence>
<organism evidence="7 8">
    <name type="scientific">Saccharopolyspora spinosa</name>
    <dbReference type="NCBI Taxonomy" id="60894"/>
    <lineage>
        <taxon>Bacteria</taxon>
        <taxon>Bacillati</taxon>
        <taxon>Actinomycetota</taxon>
        <taxon>Actinomycetes</taxon>
        <taxon>Pseudonocardiales</taxon>
        <taxon>Pseudonocardiaceae</taxon>
        <taxon>Saccharopolyspora</taxon>
    </lineage>
</organism>
<dbReference type="RefSeq" id="WP_010695510.1">
    <property type="nucleotide sequence ID" value="NZ_CP061007.1"/>
</dbReference>
<evidence type="ECO:0000259" key="6">
    <source>
        <dbReference type="PROSITE" id="PS50949"/>
    </source>
</evidence>
<dbReference type="Pfam" id="PF00392">
    <property type="entry name" value="GntR"/>
    <property type="match status" value="1"/>
</dbReference>
<keyword evidence="7" id="KW-0032">Aminotransferase</keyword>
<keyword evidence="5" id="KW-0804">Transcription</keyword>
<dbReference type="Pfam" id="PF00155">
    <property type="entry name" value="Aminotran_1_2"/>
    <property type="match status" value="1"/>
</dbReference>
<evidence type="ECO:0000256" key="4">
    <source>
        <dbReference type="ARBA" id="ARBA00023125"/>
    </source>
</evidence>
<evidence type="ECO:0000256" key="5">
    <source>
        <dbReference type="ARBA" id="ARBA00023163"/>
    </source>
</evidence>
<dbReference type="Gene3D" id="3.40.640.10">
    <property type="entry name" value="Type I PLP-dependent aspartate aminotransferase-like (Major domain)"/>
    <property type="match status" value="1"/>
</dbReference>
<name>A0A2N3XWP6_SACSN</name>
<dbReference type="SUPFAM" id="SSF53383">
    <property type="entry name" value="PLP-dependent transferases"/>
    <property type="match status" value="1"/>
</dbReference>
<gene>
    <name evidence="7" type="ORF">A8926_2715</name>
</gene>
<dbReference type="InterPro" id="IPR015424">
    <property type="entry name" value="PyrdxlP-dep_Trfase"/>
</dbReference>
<dbReference type="GO" id="GO:0030170">
    <property type="term" value="F:pyridoxal phosphate binding"/>
    <property type="evidence" value="ECO:0007669"/>
    <property type="project" value="InterPro"/>
</dbReference>
<dbReference type="CDD" id="cd07377">
    <property type="entry name" value="WHTH_GntR"/>
    <property type="match status" value="1"/>
</dbReference>
<evidence type="ECO:0000256" key="2">
    <source>
        <dbReference type="ARBA" id="ARBA00022898"/>
    </source>
</evidence>
<dbReference type="InterPro" id="IPR036388">
    <property type="entry name" value="WH-like_DNA-bd_sf"/>
</dbReference>
<reference evidence="7" key="1">
    <citation type="submission" date="2017-12" db="EMBL/GenBank/DDBJ databases">
        <title>Sequencing the genomes of 1000 Actinobacteria strains.</title>
        <authorList>
            <person name="Klenk H.-P."/>
        </authorList>
    </citation>
    <scope>NUCLEOTIDE SEQUENCE [LARGE SCALE GENOMIC DNA]</scope>
    <source>
        <strain evidence="7">DSM 44228</strain>
    </source>
</reference>
<protein>
    <submittedName>
        <fullName evidence="7">GntR family transcriptional regulator/MocR family aminotransferase</fullName>
    </submittedName>
</protein>
<proteinExistence type="inferred from homology"/>
<evidence type="ECO:0000256" key="3">
    <source>
        <dbReference type="ARBA" id="ARBA00023015"/>
    </source>
</evidence>
<keyword evidence="4" id="KW-0238">DNA-binding</keyword>